<proteinExistence type="predicted"/>
<evidence type="ECO:0000313" key="3">
    <source>
        <dbReference type="Proteomes" id="UP001149090"/>
    </source>
</evidence>
<accession>A0A9Q0LEX2</accession>
<evidence type="ECO:0000256" key="1">
    <source>
        <dbReference type="SAM" id="Coils"/>
    </source>
</evidence>
<feature type="coiled-coil region" evidence="1">
    <location>
        <begin position="174"/>
        <end position="208"/>
    </location>
</feature>
<protein>
    <submittedName>
        <fullName evidence="2">A-type inclusion protein</fullName>
    </submittedName>
</protein>
<gene>
    <name evidence="2" type="ORF">M0811_11101</name>
</gene>
<keyword evidence="3" id="KW-1185">Reference proteome</keyword>
<dbReference type="AlphaFoldDB" id="A0A9Q0LEX2"/>
<sequence length="354" mass="42032">MIMNQTLQIKIENLDSLQNYTLKQNEEIISQNNGLDEKINNKKQEMTKQTNESNQMIGNIQQEITEMEDKMSQLEQKRKMLRIQNEDYYANFISEIDLIEETVLSKINSFEKLPKRKKWKPYQSHFGAFLQAIFMDLETKKYQTQVKHLDGDFTELNRILESKKKFLDSLITSKNVEEKNLQNIKMEIESLKQKHERLSTELNTLQVNAFLDQQKESEIQKIHSKIQRKKKKISLLNHSFGKPVKIHSFEQIKPGISSLSLSFFNKISSSNQDHFLIENRFKKHESLDSIIFELSENYAKVFLIKKEILMLKKEQNLLKSQFEKLKKEELNIKKFGTQIETLIKYFDLLHSIIY</sequence>
<dbReference type="Proteomes" id="UP001149090">
    <property type="component" value="Unassembled WGS sequence"/>
</dbReference>
<evidence type="ECO:0000313" key="2">
    <source>
        <dbReference type="EMBL" id="KAJ5070253.1"/>
    </source>
</evidence>
<keyword evidence="1" id="KW-0175">Coiled coil</keyword>
<organism evidence="2 3">
    <name type="scientific">Anaeramoeba ignava</name>
    <name type="common">Anaerobic marine amoeba</name>
    <dbReference type="NCBI Taxonomy" id="1746090"/>
    <lineage>
        <taxon>Eukaryota</taxon>
        <taxon>Metamonada</taxon>
        <taxon>Anaeramoebidae</taxon>
        <taxon>Anaeramoeba</taxon>
    </lineage>
</organism>
<feature type="coiled-coil region" evidence="1">
    <location>
        <begin position="25"/>
        <end position="91"/>
    </location>
</feature>
<name>A0A9Q0LEX2_ANAIG</name>
<comment type="caution">
    <text evidence="2">The sequence shown here is derived from an EMBL/GenBank/DDBJ whole genome shotgun (WGS) entry which is preliminary data.</text>
</comment>
<dbReference type="EMBL" id="JAPDFW010000097">
    <property type="protein sequence ID" value="KAJ5070253.1"/>
    <property type="molecule type" value="Genomic_DNA"/>
</dbReference>
<reference evidence="2" key="1">
    <citation type="submission" date="2022-10" db="EMBL/GenBank/DDBJ databases">
        <title>Novel sulphate-reducing endosymbionts in the free-living metamonad Anaeramoeba.</title>
        <authorList>
            <person name="Jerlstrom-Hultqvist J."/>
            <person name="Cepicka I."/>
            <person name="Gallot-Lavallee L."/>
            <person name="Salas-Leiva D."/>
            <person name="Curtis B.A."/>
            <person name="Zahonova K."/>
            <person name="Pipaliya S."/>
            <person name="Dacks J."/>
            <person name="Roger A.J."/>
        </authorList>
    </citation>
    <scope>NUCLEOTIDE SEQUENCE</scope>
    <source>
        <strain evidence="2">BMAN</strain>
    </source>
</reference>